<dbReference type="KEGG" id="tbe:Trebr_1055"/>
<evidence type="ECO:0000256" key="5">
    <source>
        <dbReference type="ARBA" id="ARBA00018753"/>
    </source>
</evidence>
<dbReference type="GO" id="GO:0005737">
    <property type="term" value="C:cytoplasm"/>
    <property type="evidence" value="ECO:0007669"/>
    <property type="project" value="UniProtKB-SubCell"/>
</dbReference>
<dbReference type="RefSeq" id="WP_013758196.1">
    <property type="nucleotide sequence ID" value="NC_015500.1"/>
</dbReference>
<dbReference type="GO" id="GO:0005524">
    <property type="term" value="F:ATP binding"/>
    <property type="evidence" value="ECO:0007669"/>
    <property type="project" value="UniProtKB-KW"/>
</dbReference>
<reference evidence="19" key="1">
    <citation type="submission" date="2011-04" db="EMBL/GenBank/DDBJ databases">
        <title>The complete genome of Treponema brennaborense DSM 12168.</title>
        <authorList>
            <person name="Lucas S."/>
            <person name="Han J."/>
            <person name="Lapidus A."/>
            <person name="Bruce D."/>
            <person name="Goodwin L."/>
            <person name="Pitluck S."/>
            <person name="Peters L."/>
            <person name="Kyrpides N."/>
            <person name="Mavromatis K."/>
            <person name="Ivanova N."/>
            <person name="Mikhailova N."/>
            <person name="Pagani I."/>
            <person name="Teshima H."/>
            <person name="Detter J.C."/>
            <person name="Tapia R."/>
            <person name="Han C."/>
            <person name="Land M."/>
            <person name="Hauser L."/>
            <person name="Markowitz V."/>
            <person name="Cheng J.-F."/>
            <person name="Hugenholtz P."/>
            <person name="Woyke T."/>
            <person name="Wu D."/>
            <person name="Gronow S."/>
            <person name="Wellnitz S."/>
            <person name="Brambilla E."/>
            <person name="Klenk H.-P."/>
            <person name="Eisen J.A."/>
        </authorList>
    </citation>
    <scope>NUCLEOTIDE SEQUENCE [LARGE SCALE GENOMIC DNA]</scope>
    <source>
        <strain evidence="19">DSM 12168 / CIP 105900 / DD5/3</strain>
    </source>
</reference>
<keyword evidence="8" id="KW-0436">Ligase</keyword>
<evidence type="ECO:0000259" key="17">
    <source>
        <dbReference type="PROSITE" id="PS50886"/>
    </source>
</evidence>
<keyword evidence="12" id="KW-0648">Protein biosynthesis</keyword>
<dbReference type="Proteomes" id="UP000006546">
    <property type="component" value="Chromosome"/>
</dbReference>
<dbReference type="PANTHER" id="PTHR11586:SF37">
    <property type="entry name" value="TRNA-BINDING DOMAIN-CONTAINING PROTEIN"/>
    <property type="match status" value="1"/>
</dbReference>
<keyword evidence="6" id="KW-0963">Cytoplasm</keyword>
<sequence>MKDIIEYGDFAKLDMRAGCILECIKVENAEKLYKLSVDIGEEKPRTIVSSLVDYYTAEELVGKRIIVLANLKPAKMRGVLSEGMLLCTESEDGKTCVLLKPETDVPPGTPVT</sequence>
<keyword evidence="10" id="KW-0067">ATP-binding</keyword>
<proteinExistence type="predicted"/>
<comment type="subcellular location">
    <subcellularLocation>
        <location evidence="2">Cytoplasm</location>
    </subcellularLocation>
</comment>
<evidence type="ECO:0000256" key="9">
    <source>
        <dbReference type="ARBA" id="ARBA00022741"/>
    </source>
</evidence>
<dbReference type="PANTHER" id="PTHR11586">
    <property type="entry name" value="TRNA-AMINOACYLATION COFACTOR ARC1 FAMILY MEMBER"/>
    <property type="match status" value="1"/>
</dbReference>
<keyword evidence="9" id="KW-0547">Nucleotide-binding</keyword>
<gene>
    <name evidence="18" type="ordered locus">Trebr_1055</name>
</gene>
<evidence type="ECO:0000256" key="10">
    <source>
        <dbReference type="ARBA" id="ARBA00022840"/>
    </source>
</evidence>
<evidence type="ECO:0000256" key="15">
    <source>
        <dbReference type="ARBA" id="ARBA00047364"/>
    </source>
</evidence>
<comment type="subunit">
    <text evidence="3">Homodimer.</text>
</comment>
<evidence type="ECO:0000256" key="7">
    <source>
        <dbReference type="ARBA" id="ARBA00022555"/>
    </source>
</evidence>
<dbReference type="GO" id="GO:0006431">
    <property type="term" value="P:methionyl-tRNA aminoacylation"/>
    <property type="evidence" value="ECO:0007669"/>
    <property type="project" value="InterPro"/>
</dbReference>
<dbReference type="AlphaFoldDB" id="F4LKB3"/>
<evidence type="ECO:0000256" key="8">
    <source>
        <dbReference type="ARBA" id="ARBA00022598"/>
    </source>
</evidence>
<keyword evidence="13" id="KW-0030">Aminoacyl-tRNA synthetase</keyword>
<dbReference type="GO" id="GO:0000049">
    <property type="term" value="F:tRNA binding"/>
    <property type="evidence" value="ECO:0007669"/>
    <property type="project" value="UniProtKB-UniRule"/>
</dbReference>
<dbReference type="EC" id="6.1.1.10" evidence="4"/>
<dbReference type="HOGENOM" id="CLU_065946_3_2_12"/>
<dbReference type="InterPro" id="IPR004495">
    <property type="entry name" value="Met-tRNA-synth_bsu_C"/>
</dbReference>
<evidence type="ECO:0000256" key="11">
    <source>
        <dbReference type="ARBA" id="ARBA00022884"/>
    </source>
</evidence>
<evidence type="ECO:0000256" key="16">
    <source>
        <dbReference type="PROSITE-ProRule" id="PRU00209"/>
    </source>
</evidence>
<dbReference type="Pfam" id="PF01588">
    <property type="entry name" value="tRNA_bind"/>
    <property type="match status" value="1"/>
</dbReference>
<dbReference type="eggNOG" id="COG0073">
    <property type="taxonomic scope" value="Bacteria"/>
</dbReference>
<comment type="catalytic activity">
    <reaction evidence="15">
        <text>tRNA(Met) + L-methionine + ATP = L-methionyl-tRNA(Met) + AMP + diphosphate</text>
        <dbReference type="Rhea" id="RHEA:13481"/>
        <dbReference type="Rhea" id="RHEA-COMP:9667"/>
        <dbReference type="Rhea" id="RHEA-COMP:9698"/>
        <dbReference type="ChEBI" id="CHEBI:30616"/>
        <dbReference type="ChEBI" id="CHEBI:33019"/>
        <dbReference type="ChEBI" id="CHEBI:57844"/>
        <dbReference type="ChEBI" id="CHEBI:78442"/>
        <dbReference type="ChEBI" id="CHEBI:78530"/>
        <dbReference type="ChEBI" id="CHEBI:456215"/>
        <dbReference type="EC" id="6.1.1.10"/>
    </reaction>
</comment>
<evidence type="ECO:0000256" key="2">
    <source>
        <dbReference type="ARBA" id="ARBA00004496"/>
    </source>
</evidence>
<dbReference type="NCBIfam" id="TIGR00399">
    <property type="entry name" value="metG_C_term"/>
    <property type="match status" value="1"/>
</dbReference>
<dbReference type="InterPro" id="IPR012340">
    <property type="entry name" value="NA-bd_OB-fold"/>
</dbReference>
<evidence type="ECO:0000313" key="19">
    <source>
        <dbReference type="Proteomes" id="UP000006546"/>
    </source>
</evidence>
<dbReference type="OrthoDB" id="360573at2"/>
<evidence type="ECO:0000256" key="6">
    <source>
        <dbReference type="ARBA" id="ARBA00022490"/>
    </source>
</evidence>
<accession>F4LKB3</accession>
<keyword evidence="19" id="KW-1185">Reference proteome</keyword>
<comment type="function">
    <text evidence="1">Is required not only for elongation of protein synthesis but also for the initiation of all mRNA translation through initiator tRNA(fMet) aminoacylation.</text>
</comment>
<dbReference type="CDD" id="cd02800">
    <property type="entry name" value="tRNA_bind_EcMetRS_like"/>
    <property type="match status" value="1"/>
</dbReference>
<dbReference type="STRING" id="906968.Trebr_1055"/>
<keyword evidence="7 16" id="KW-0820">tRNA-binding</keyword>
<keyword evidence="11 16" id="KW-0694">RNA-binding</keyword>
<feature type="domain" description="TRNA-binding" evidence="17">
    <location>
        <begin position="9"/>
        <end position="112"/>
    </location>
</feature>
<dbReference type="EMBL" id="CP002696">
    <property type="protein sequence ID" value="AEE16487.1"/>
    <property type="molecule type" value="Genomic_DNA"/>
</dbReference>
<evidence type="ECO:0000313" key="18">
    <source>
        <dbReference type="EMBL" id="AEE16487.1"/>
    </source>
</evidence>
<dbReference type="PROSITE" id="PS50886">
    <property type="entry name" value="TRBD"/>
    <property type="match status" value="1"/>
</dbReference>
<evidence type="ECO:0000256" key="1">
    <source>
        <dbReference type="ARBA" id="ARBA00003314"/>
    </source>
</evidence>
<evidence type="ECO:0000256" key="3">
    <source>
        <dbReference type="ARBA" id="ARBA00011738"/>
    </source>
</evidence>
<protein>
    <recommendedName>
        <fullName evidence="5">Methionine--tRNA ligase</fullName>
        <ecNumber evidence="4">6.1.1.10</ecNumber>
    </recommendedName>
    <alternativeName>
        <fullName evidence="14">Methionyl-tRNA synthetase</fullName>
    </alternativeName>
</protein>
<dbReference type="GO" id="GO:0004825">
    <property type="term" value="F:methionine-tRNA ligase activity"/>
    <property type="evidence" value="ECO:0007669"/>
    <property type="project" value="UniProtKB-EC"/>
</dbReference>
<dbReference type="FunFam" id="2.40.50.140:FF:000042">
    <property type="entry name" value="Methionine--tRNA ligase"/>
    <property type="match status" value="1"/>
</dbReference>
<evidence type="ECO:0000256" key="13">
    <source>
        <dbReference type="ARBA" id="ARBA00023146"/>
    </source>
</evidence>
<dbReference type="InterPro" id="IPR002547">
    <property type="entry name" value="tRNA-bd_dom"/>
</dbReference>
<evidence type="ECO:0000256" key="14">
    <source>
        <dbReference type="ARBA" id="ARBA00030904"/>
    </source>
</evidence>
<name>F4LKB3_TREBD</name>
<organism evidence="18 19">
    <name type="scientific">Treponema brennaborense (strain DSM 12168 / CIP 105900 / DD5/3)</name>
    <dbReference type="NCBI Taxonomy" id="906968"/>
    <lineage>
        <taxon>Bacteria</taxon>
        <taxon>Pseudomonadati</taxon>
        <taxon>Spirochaetota</taxon>
        <taxon>Spirochaetia</taxon>
        <taxon>Spirochaetales</taxon>
        <taxon>Treponemataceae</taxon>
        <taxon>Treponema</taxon>
    </lineage>
</organism>
<evidence type="ECO:0000256" key="4">
    <source>
        <dbReference type="ARBA" id="ARBA00012838"/>
    </source>
</evidence>
<dbReference type="InterPro" id="IPR051270">
    <property type="entry name" value="Tyrosine-tRNA_ligase_regulator"/>
</dbReference>
<dbReference type="Gene3D" id="2.40.50.140">
    <property type="entry name" value="Nucleic acid-binding proteins"/>
    <property type="match status" value="1"/>
</dbReference>
<dbReference type="SUPFAM" id="SSF50249">
    <property type="entry name" value="Nucleic acid-binding proteins"/>
    <property type="match status" value="1"/>
</dbReference>
<evidence type="ECO:0000256" key="12">
    <source>
        <dbReference type="ARBA" id="ARBA00022917"/>
    </source>
</evidence>